<feature type="transmembrane region" description="Helical" evidence="2">
    <location>
        <begin position="294"/>
        <end position="317"/>
    </location>
</feature>
<proteinExistence type="predicted"/>
<evidence type="ECO:0000256" key="2">
    <source>
        <dbReference type="SAM" id="Phobius"/>
    </source>
</evidence>
<protein>
    <submittedName>
        <fullName evidence="3">Uncharacterized protein</fullName>
    </submittedName>
</protein>
<feature type="compositionally biased region" description="Polar residues" evidence="1">
    <location>
        <begin position="230"/>
        <end position="248"/>
    </location>
</feature>
<keyword evidence="2" id="KW-1133">Transmembrane helix</keyword>
<sequence>MLPGRPTGVRRNSRIAHVVRVTRRAGPSLPAMTNGPGAADLNPDPKIDMGRWWMSLLSRHRRAAVAAGALFLGAPLLFTGPAHAEPGPTPGAPVQESGQAVVFSGDGLLGVACGAKPDVGSVTVPAESTLRVVNNTGRRARLLLDGSAQGEIASGATADVLFRRGPVQLALKPVCVLSEESAVRVEVAAAPPPQSTPGRPTANPTTSAPGRPPTTRPVEEAPRPPASPRVGTTPSVGVSATPSESVLPTPNPGAPVGDLPVPAAGLGGSPADPGDGAAAEPMASVEPVRDTGPIGLLALVATVCVVGVSAGAIRAIIAQRTSRTAPA</sequence>
<reference evidence="3" key="1">
    <citation type="submission" date="2020-08" db="EMBL/GenBank/DDBJ databases">
        <title>Whole genome shotgun sequence of Polymorphospora rubra NBRC 101157.</title>
        <authorList>
            <person name="Komaki H."/>
            <person name="Tamura T."/>
        </authorList>
    </citation>
    <scope>NUCLEOTIDE SEQUENCE</scope>
    <source>
        <strain evidence="3">NBRC 101157</strain>
    </source>
</reference>
<name>A0A810MYF4_9ACTN</name>
<dbReference type="KEGG" id="pry:Prubr_25250"/>
<evidence type="ECO:0000313" key="4">
    <source>
        <dbReference type="Proteomes" id="UP000680866"/>
    </source>
</evidence>
<keyword evidence="4" id="KW-1185">Reference proteome</keyword>
<keyword evidence="2" id="KW-0812">Transmembrane</keyword>
<dbReference type="EMBL" id="AP023359">
    <property type="protein sequence ID" value="BCJ65504.1"/>
    <property type="molecule type" value="Genomic_DNA"/>
</dbReference>
<dbReference type="RefSeq" id="WP_344141643.1">
    <property type="nucleotide sequence ID" value="NZ_BAAAOJ010000017.1"/>
</dbReference>
<gene>
    <name evidence="3" type="ORF">Prubr_25250</name>
</gene>
<organism evidence="3 4">
    <name type="scientific">Polymorphospora rubra</name>
    <dbReference type="NCBI Taxonomy" id="338584"/>
    <lineage>
        <taxon>Bacteria</taxon>
        <taxon>Bacillati</taxon>
        <taxon>Actinomycetota</taxon>
        <taxon>Actinomycetes</taxon>
        <taxon>Micromonosporales</taxon>
        <taxon>Micromonosporaceae</taxon>
        <taxon>Polymorphospora</taxon>
    </lineage>
</organism>
<feature type="compositionally biased region" description="Low complexity" evidence="1">
    <location>
        <begin position="269"/>
        <end position="281"/>
    </location>
</feature>
<feature type="region of interest" description="Disordered" evidence="1">
    <location>
        <begin position="189"/>
        <end position="281"/>
    </location>
</feature>
<dbReference type="Proteomes" id="UP000680866">
    <property type="component" value="Chromosome"/>
</dbReference>
<keyword evidence="2" id="KW-0472">Membrane</keyword>
<feature type="compositionally biased region" description="Polar residues" evidence="1">
    <location>
        <begin position="196"/>
        <end position="208"/>
    </location>
</feature>
<dbReference type="AlphaFoldDB" id="A0A810MYF4"/>
<evidence type="ECO:0000313" key="3">
    <source>
        <dbReference type="EMBL" id="BCJ65504.1"/>
    </source>
</evidence>
<accession>A0A810MYF4</accession>
<evidence type="ECO:0000256" key="1">
    <source>
        <dbReference type="SAM" id="MobiDB-lite"/>
    </source>
</evidence>